<dbReference type="InterPro" id="IPR002068">
    <property type="entry name" value="A-crystallin/Hsp20_dom"/>
</dbReference>
<keyword evidence="7" id="KW-1185">Reference proteome</keyword>
<dbReference type="PROSITE" id="PS01031">
    <property type="entry name" value="SHSP"/>
    <property type="match status" value="1"/>
</dbReference>
<dbReference type="Pfam" id="PF00011">
    <property type="entry name" value="HSP20"/>
    <property type="match status" value="1"/>
</dbReference>
<name>A0ABY9D2E5_VITVI</name>
<feature type="compositionally biased region" description="Polar residues" evidence="3">
    <location>
        <begin position="211"/>
        <end position="231"/>
    </location>
</feature>
<feature type="compositionally biased region" description="Basic and acidic residues" evidence="3">
    <location>
        <begin position="275"/>
        <end position="318"/>
    </location>
</feature>
<keyword evidence="4" id="KW-1133">Transmembrane helix</keyword>
<feature type="compositionally biased region" description="Basic and acidic residues" evidence="3">
    <location>
        <begin position="241"/>
        <end position="256"/>
    </location>
</feature>
<comment type="similarity">
    <text evidence="1 2">Belongs to the small heat shock protein (HSP20) family.</text>
</comment>
<feature type="compositionally biased region" description="Low complexity" evidence="3">
    <location>
        <begin position="176"/>
        <end position="187"/>
    </location>
</feature>
<feature type="compositionally biased region" description="Low complexity" evidence="3">
    <location>
        <begin position="1"/>
        <end position="17"/>
    </location>
</feature>
<organism evidence="6 7">
    <name type="scientific">Vitis vinifera</name>
    <name type="common">Grape</name>
    <dbReference type="NCBI Taxonomy" id="29760"/>
    <lineage>
        <taxon>Eukaryota</taxon>
        <taxon>Viridiplantae</taxon>
        <taxon>Streptophyta</taxon>
        <taxon>Embryophyta</taxon>
        <taxon>Tracheophyta</taxon>
        <taxon>Spermatophyta</taxon>
        <taxon>Magnoliopsida</taxon>
        <taxon>eudicotyledons</taxon>
        <taxon>Gunneridae</taxon>
        <taxon>Pentapetalae</taxon>
        <taxon>rosids</taxon>
        <taxon>Vitales</taxon>
        <taxon>Vitaceae</taxon>
        <taxon>Viteae</taxon>
        <taxon>Vitis</taxon>
    </lineage>
</organism>
<keyword evidence="4" id="KW-0812">Transmembrane</keyword>
<dbReference type="SUPFAM" id="SSF49764">
    <property type="entry name" value="HSP20-like chaperones"/>
    <property type="match status" value="1"/>
</dbReference>
<dbReference type="CDD" id="cd06464">
    <property type="entry name" value="ACD_sHsps-like"/>
    <property type="match status" value="1"/>
</dbReference>
<evidence type="ECO:0000256" key="2">
    <source>
        <dbReference type="RuleBase" id="RU003616"/>
    </source>
</evidence>
<dbReference type="EMBL" id="CP126660">
    <property type="protein sequence ID" value="WKA01640.1"/>
    <property type="molecule type" value="Genomic_DNA"/>
</dbReference>
<accession>A0ABY9D2E5</accession>
<feature type="domain" description="SHSP" evidence="5">
    <location>
        <begin position="22"/>
        <end position="128"/>
    </location>
</feature>
<evidence type="ECO:0000259" key="5">
    <source>
        <dbReference type="PROSITE" id="PS01031"/>
    </source>
</evidence>
<protein>
    <recommendedName>
        <fullName evidence="5">SHSP domain-containing protein</fullName>
    </recommendedName>
</protein>
<dbReference type="Gene3D" id="2.60.40.790">
    <property type="match status" value="1"/>
</dbReference>
<dbReference type="Proteomes" id="UP001227230">
    <property type="component" value="Chromosome 13"/>
</dbReference>
<feature type="compositionally biased region" description="Basic and acidic residues" evidence="3">
    <location>
        <begin position="155"/>
        <end position="169"/>
    </location>
</feature>
<sequence>MFTPQRPPRGSTTSRSRPALRQVYQELQPTSEWKQEEGSAVLVVHVPGFTKEQVGIQIQGMDMLRVRGTRPSQPNTWIRFDKAFPIPEDCTTSGIQAKFGNGILYVTFQKKTKNITQVGSEEKQAKPTQQRDEKDSQLPSPREVSPPSASTSGGEGKREEAPSKLKSEMDEASDLKQTTSTTQGKSQTEAKSTEAPTKLKSPEDEDANLRKASTSSLGDNIGTDANNMETLSSKKAQSNKAKAEKGGEDQRVEKSTSEGSKNAENVVEKATPGEVRGKTNHDDMEKPTAAEKSEEALGKALDQKQTESSEKISKESKLTAESSAQNALGKAVDQKQTEGGEKLGKESKVTAENVIQKRVGKEKIDGPADSLDQKAATEKYSNATKIGRTTKKVVDGYKSGKYKQIVKDFITPKAEEDRKLLLNMGVAALVIVALGAYMTYTHWPSENLKKQ</sequence>
<evidence type="ECO:0000313" key="7">
    <source>
        <dbReference type="Proteomes" id="UP001227230"/>
    </source>
</evidence>
<gene>
    <name evidence="6" type="ORF">VitviT2T_019911</name>
</gene>
<feature type="region of interest" description="Disordered" evidence="3">
    <location>
        <begin position="1"/>
        <end position="20"/>
    </location>
</feature>
<evidence type="ECO:0000256" key="4">
    <source>
        <dbReference type="SAM" id="Phobius"/>
    </source>
</evidence>
<evidence type="ECO:0000256" key="3">
    <source>
        <dbReference type="SAM" id="MobiDB-lite"/>
    </source>
</evidence>
<feature type="region of interest" description="Disordered" evidence="3">
    <location>
        <begin position="115"/>
        <end position="354"/>
    </location>
</feature>
<feature type="compositionally biased region" description="Basic and acidic residues" evidence="3">
    <location>
        <begin position="120"/>
        <end position="136"/>
    </location>
</feature>
<keyword evidence="4" id="KW-0472">Membrane</keyword>
<feature type="compositionally biased region" description="Basic and acidic residues" evidence="3">
    <location>
        <begin position="332"/>
        <end position="349"/>
    </location>
</feature>
<dbReference type="InterPro" id="IPR008978">
    <property type="entry name" value="HSP20-like_chaperone"/>
</dbReference>
<evidence type="ECO:0000256" key="1">
    <source>
        <dbReference type="PROSITE-ProRule" id="PRU00285"/>
    </source>
</evidence>
<reference evidence="6 7" key="1">
    <citation type="journal article" date="2023" name="Hortic Res">
        <title>The complete reference genome for grapevine (Vitis vinifera L.) genetics and breeding.</title>
        <authorList>
            <person name="Shi X."/>
            <person name="Cao S."/>
            <person name="Wang X."/>
            <person name="Huang S."/>
            <person name="Wang Y."/>
            <person name="Liu Z."/>
            <person name="Liu W."/>
            <person name="Leng X."/>
            <person name="Peng Y."/>
            <person name="Wang N."/>
            <person name="Wang Y."/>
            <person name="Ma Z."/>
            <person name="Xu X."/>
            <person name="Zhang F."/>
            <person name="Xue H."/>
            <person name="Zhong H."/>
            <person name="Wang Y."/>
            <person name="Zhang K."/>
            <person name="Velt A."/>
            <person name="Avia K."/>
            <person name="Holtgrawe D."/>
            <person name="Grimplet J."/>
            <person name="Matus J.T."/>
            <person name="Ware D."/>
            <person name="Wu X."/>
            <person name="Wang H."/>
            <person name="Liu C."/>
            <person name="Fang Y."/>
            <person name="Rustenholz C."/>
            <person name="Cheng Z."/>
            <person name="Xiao H."/>
            <person name="Zhou Y."/>
        </authorList>
    </citation>
    <scope>NUCLEOTIDE SEQUENCE [LARGE SCALE GENOMIC DNA]</scope>
    <source>
        <strain evidence="7">cv. Pinot noir / PN40024</strain>
        <tissue evidence="6">Leaf</tissue>
    </source>
</reference>
<evidence type="ECO:0000313" key="6">
    <source>
        <dbReference type="EMBL" id="WKA01640.1"/>
    </source>
</evidence>
<feature type="transmembrane region" description="Helical" evidence="4">
    <location>
        <begin position="420"/>
        <end position="440"/>
    </location>
</feature>
<proteinExistence type="inferred from homology"/>